<dbReference type="PROSITE" id="PS00879">
    <property type="entry name" value="ODR_DC_2_2"/>
    <property type="match status" value="1"/>
</dbReference>
<dbReference type="Proteomes" id="UP000689967">
    <property type="component" value="Unassembled WGS sequence"/>
</dbReference>
<dbReference type="GO" id="GO:0008836">
    <property type="term" value="F:diaminopimelate decarboxylase activity"/>
    <property type="evidence" value="ECO:0007669"/>
    <property type="project" value="UniProtKB-EC"/>
</dbReference>
<evidence type="ECO:0000313" key="10">
    <source>
        <dbReference type="Proteomes" id="UP000689967"/>
    </source>
</evidence>
<dbReference type="PANTHER" id="PTHR43727">
    <property type="entry name" value="DIAMINOPIMELATE DECARBOXYLASE"/>
    <property type="match status" value="1"/>
</dbReference>
<dbReference type="Pfam" id="PF02784">
    <property type="entry name" value="Orn_Arg_deC_N"/>
    <property type="match status" value="1"/>
</dbReference>
<proteinExistence type="inferred from homology"/>
<evidence type="ECO:0000256" key="4">
    <source>
        <dbReference type="ARBA" id="ARBA00023239"/>
    </source>
</evidence>
<feature type="binding site" evidence="5">
    <location>
        <position position="302"/>
    </location>
    <ligand>
        <name>substrate</name>
    </ligand>
</feature>
<feature type="binding site" evidence="5">
    <location>
        <position position="342"/>
    </location>
    <ligand>
        <name>substrate</name>
    </ligand>
</feature>
<evidence type="ECO:0000313" key="9">
    <source>
        <dbReference type="EMBL" id="MBU8543494.1"/>
    </source>
</evidence>
<accession>A0ABS6H4U9</accession>
<comment type="caution">
    <text evidence="9">The sequence shown here is derived from an EMBL/GenBank/DDBJ whole genome shotgun (WGS) entry which is preliminary data.</text>
</comment>
<comment type="catalytic activity">
    <reaction evidence="5">
        <text>meso-2,6-diaminopimelate + H(+) = L-lysine + CO2</text>
        <dbReference type="Rhea" id="RHEA:15101"/>
        <dbReference type="ChEBI" id="CHEBI:15378"/>
        <dbReference type="ChEBI" id="CHEBI:16526"/>
        <dbReference type="ChEBI" id="CHEBI:32551"/>
        <dbReference type="ChEBI" id="CHEBI:57791"/>
        <dbReference type="EC" id="4.1.1.20"/>
    </reaction>
</comment>
<dbReference type="PROSITE" id="PS00878">
    <property type="entry name" value="ODR_DC_2_1"/>
    <property type="match status" value="1"/>
</dbReference>
<feature type="binding site" evidence="5">
    <location>
        <position position="399"/>
    </location>
    <ligand>
        <name>substrate</name>
    </ligand>
</feature>
<dbReference type="Pfam" id="PF00278">
    <property type="entry name" value="Orn_DAP_Arg_deC"/>
    <property type="match status" value="1"/>
</dbReference>
<evidence type="ECO:0000256" key="1">
    <source>
        <dbReference type="ARBA" id="ARBA00001933"/>
    </source>
</evidence>
<reference evidence="9 10" key="1">
    <citation type="submission" date="2021-01" db="EMBL/GenBank/DDBJ databases">
        <title>Roseomonas sp. nov, a bacterium isolated from an oil production mixture in Yumen Oilfield.</title>
        <authorList>
            <person name="Wu D."/>
        </authorList>
    </citation>
    <scope>NUCLEOTIDE SEQUENCE [LARGE SCALE GENOMIC DNA]</scope>
    <source>
        <strain evidence="9 10">ROY-5-3</strain>
    </source>
</reference>
<dbReference type="HAMAP" id="MF_02120">
    <property type="entry name" value="LysA"/>
    <property type="match status" value="1"/>
</dbReference>
<comment type="similarity">
    <text evidence="5">Belongs to the Orn/Lys/Arg decarboxylase class-II family. LysA subfamily.</text>
</comment>
<feature type="domain" description="Orn/DAP/Arg decarboxylase 2 N-terminal" evidence="8">
    <location>
        <begin position="60"/>
        <end position="305"/>
    </location>
</feature>
<evidence type="ECO:0000256" key="5">
    <source>
        <dbReference type="HAMAP-Rule" id="MF_02120"/>
    </source>
</evidence>
<dbReference type="InterPro" id="IPR022653">
    <property type="entry name" value="De-COase2_pyr-phos_BS"/>
</dbReference>
<evidence type="ECO:0000256" key="6">
    <source>
        <dbReference type="NCBIfam" id="TIGR01048"/>
    </source>
</evidence>
<feature type="binding site" evidence="5">
    <location>
        <position position="265"/>
    </location>
    <ligand>
        <name>pyridoxal 5'-phosphate</name>
        <dbReference type="ChEBI" id="CHEBI:597326"/>
    </ligand>
</feature>
<comment type="pathway">
    <text evidence="5">Amino-acid biosynthesis; L-lysine biosynthesis via DAP pathway; L-lysine from DL-2,6-diaminopimelate: step 1/1.</text>
</comment>
<dbReference type="EC" id="4.1.1.20" evidence="5 6"/>
<feature type="modified residue" description="N6-(pyridoxal phosphate)lysine" evidence="5">
    <location>
        <position position="85"/>
    </location>
</feature>
<comment type="function">
    <text evidence="5">Specifically catalyzes the decarboxylation of meso-diaminopimelate (meso-DAP) to L-lysine.</text>
</comment>
<dbReference type="PANTHER" id="PTHR43727:SF2">
    <property type="entry name" value="GROUP IV DECARBOXYLASE"/>
    <property type="match status" value="1"/>
</dbReference>
<comment type="subunit">
    <text evidence="5">Homodimer.</text>
</comment>
<keyword evidence="5" id="KW-0028">Amino-acid biosynthesis</keyword>
<organism evidence="9 10">
    <name type="scientific">Falsiroseomonas oleicola</name>
    <dbReference type="NCBI Taxonomy" id="2801474"/>
    <lineage>
        <taxon>Bacteria</taxon>
        <taxon>Pseudomonadati</taxon>
        <taxon>Pseudomonadota</taxon>
        <taxon>Alphaproteobacteria</taxon>
        <taxon>Acetobacterales</taxon>
        <taxon>Roseomonadaceae</taxon>
        <taxon>Falsiroseomonas</taxon>
    </lineage>
</organism>
<feature type="binding site" evidence="5">
    <location>
        <begin position="299"/>
        <end position="302"/>
    </location>
    <ligand>
        <name>pyridoxal 5'-phosphate</name>
        <dbReference type="ChEBI" id="CHEBI:597326"/>
    </ligand>
</feature>
<keyword evidence="5" id="KW-0457">Lysine biosynthesis</keyword>
<evidence type="ECO:0000256" key="2">
    <source>
        <dbReference type="ARBA" id="ARBA00022793"/>
    </source>
</evidence>
<evidence type="ECO:0000256" key="3">
    <source>
        <dbReference type="ARBA" id="ARBA00022898"/>
    </source>
</evidence>
<dbReference type="InterPro" id="IPR002986">
    <property type="entry name" value="DAP_deCOOHase_LysA"/>
</dbReference>
<feature type="binding site" evidence="5">
    <location>
        <position position="371"/>
    </location>
    <ligand>
        <name>substrate</name>
    </ligand>
</feature>
<dbReference type="NCBIfam" id="TIGR01048">
    <property type="entry name" value="lysA"/>
    <property type="match status" value="1"/>
</dbReference>
<comment type="cofactor">
    <cofactor evidence="1 5">
        <name>pyridoxal 5'-phosphate</name>
        <dbReference type="ChEBI" id="CHEBI:597326"/>
    </cofactor>
</comment>
<sequence>MAAPAPLLHPDPDPSFAELLALRPHLRMDPLAGLMMEEVPLARIAAAHGTPVWAYSAGALRRRLAALQGALKEARLGAQVHFAVKANPNLAVLRLLGQQGAGADVVSEGELRAARAAGIPAAHIVFSGVGKTLAEIRLALAEDIQQINAESAEEVEMISAVATAMGRVARVALRVNPDVDAKTHAKITTGKSENKFGIAIGEAPALYARMSSLPGIQPIGVAVHIGSQITAGVGAYRTAYGHLADLVRTLRAQGLSVERVDCGGGLGIPYRDEPAPSPAALAGAISATLGNLGVELMVEPGRWIAGPAGVLVTSVVLQKLGEARRFVVLDAAMNDLVRPAMYEAWHGIVPVAPADFAAPLAPADIVGPICESGDTFARGRGIPSLAPASLVAILDAGAYGAAMSSTYNSRPLAAEVLVDGDRFALVRERQTQEALLAGQHVPEWLDA</sequence>
<dbReference type="InterPro" id="IPR022644">
    <property type="entry name" value="De-COase2_N"/>
</dbReference>
<keyword evidence="2 5" id="KW-0210">Decarboxylase</keyword>
<dbReference type="RefSeq" id="WP_216873939.1">
    <property type="nucleotide sequence ID" value="NZ_JAERQM010000002.1"/>
</dbReference>
<feature type="binding site" evidence="5">
    <location>
        <position position="338"/>
    </location>
    <ligand>
        <name>substrate</name>
    </ligand>
</feature>
<feature type="binding site" evidence="5">
    <location>
        <position position="399"/>
    </location>
    <ligand>
        <name>pyridoxal 5'-phosphate</name>
        <dbReference type="ChEBI" id="CHEBI:597326"/>
    </ligand>
</feature>
<evidence type="ECO:0000259" key="8">
    <source>
        <dbReference type="Pfam" id="PF02784"/>
    </source>
</evidence>
<keyword evidence="10" id="KW-1185">Reference proteome</keyword>
<dbReference type="EMBL" id="JAERQM010000002">
    <property type="protein sequence ID" value="MBU8543494.1"/>
    <property type="molecule type" value="Genomic_DNA"/>
</dbReference>
<dbReference type="InterPro" id="IPR022643">
    <property type="entry name" value="De-COase2_C"/>
</dbReference>
<protein>
    <recommendedName>
        <fullName evidence="5 6">Diaminopimelate decarboxylase</fullName>
        <shortName evidence="5">DAP decarboxylase</shortName>
        <shortName evidence="5">DAPDC</shortName>
        <ecNumber evidence="5 6">4.1.1.20</ecNumber>
    </recommendedName>
</protein>
<name>A0ABS6H4U9_9PROT</name>
<dbReference type="CDD" id="cd06828">
    <property type="entry name" value="PLPDE_III_DapDC"/>
    <property type="match status" value="1"/>
</dbReference>
<keyword evidence="4 5" id="KW-0456">Lyase</keyword>
<gene>
    <name evidence="5 9" type="primary">lysA</name>
    <name evidence="9" type="ORF">JJQ90_07235</name>
</gene>
<dbReference type="InterPro" id="IPR022657">
    <property type="entry name" value="De-COase2_CS"/>
</dbReference>
<evidence type="ECO:0000259" key="7">
    <source>
        <dbReference type="Pfam" id="PF00278"/>
    </source>
</evidence>
<keyword evidence="3 5" id="KW-0663">Pyridoxal phosphate</keyword>
<feature type="domain" description="Orn/DAP/Arg decarboxylase 2 C-terminal" evidence="7">
    <location>
        <begin position="307"/>
        <end position="397"/>
    </location>
</feature>